<dbReference type="SUPFAM" id="SSF53448">
    <property type="entry name" value="Nucleotide-diphospho-sugar transferases"/>
    <property type="match status" value="1"/>
</dbReference>
<dbReference type="RefSeq" id="WP_009209051.1">
    <property type="nucleotide sequence ID" value="NZ_BBWP01000032.1"/>
</dbReference>
<comment type="caution">
    <text evidence="3">The sequence shown here is derived from an EMBL/GenBank/DDBJ whole genome shotgun (WGS) entry which is preliminary data.</text>
</comment>
<dbReference type="PANTHER" id="PTHR43777:SF1">
    <property type="entry name" value="MOLYBDENUM COFACTOR CYTIDYLYLTRANSFERASE"/>
    <property type="match status" value="1"/>
</dbReference>
<dbReference type="Gene3D" id="3.90.550.10">
    <property type="entry name" value="Spore Coat Polysaccharide Biosynthesis Protein SpsA, Chain A"/>
    <property type="match status" value="1"/>
</dbReference>
<dbReference type="InterPro" id="IPR029044">
    <property type="entry name" value="Nucleotide-diphossugar_trans"/>
</dbReference>
<evidence type="ECO:0000313" key="3">
    <source>
        <dbReference type="EMBL" id="EAS49837.1"/>
    </source>
</evidence>
<reference evidence="3 4" key="1">
    <citation type="journal article" date="2008" name="Appl. Environ. Microbiol.">
        <title>Genomic insights into Mn(II) oxidation by the marine alphaproteobacterium Aurantimonas sp. strain SI85-9A1.</title>
        <authorList>
            <person name="Dick G.J."/>
            <person name="Podell S."/>
            <person name="Johnson H.A."/>
            <person name="Rivera-Espinoza Y."/>
            <person name="Bernier-Latmani R."/>
            <person name="McCarthy J.K."/>
            <person name="Torpey J.W."/>
            <person name="Clement B.G."/>
            <person name="Gaasterland T."/>
            <person name="Tebo B.M."/>
        </authorList>
    </citation>
    <scope>NUCLEOTIDE SEQUENCE [LARGE SCALE GENOMIC DNA]</scope>
    <source>
        <strain evidence="3 4">SI85-9A1</strain>
    </source>
</reference>
<dbReference type="EMBL" id="AAPJ01000003">
    <property type="protein sequence ID" value="EAS49837.1"/>
    <property type="molecule type" value="Genomic_DNA"/>
</dbReference>
<sequence length="206" mass="20456">MSDDARPVVDVVILAAGRSSRMGGPNKLLATFDGVPLVRRSTETAMASGARHVRVVVGHMRAAIGAALAGLDVSLIENPAYADGLSASLKAGFAASVEAGADGVLVMLADQPQLRPADLDRLIAAFAPAGKGAIVAASDGGKRRNPVLLATGFADEIAAIAGDVGAQSVIAAHPEALVTVEIGAAASVDVDTPEAMRTAGGTIASG</sequence>
<gene>
    <name evidence="3" type="ORF">SI859A1_01189</name>
</gene>
<evidence type="ECO:0000259" key="2">
    <source>
        <dbReference type="Pfam" id="PF12804"/>
    </source>
</evidence>
<keyword evidence="1" id="KW-0460">Magnesium</keyword>
<name>Q1YJD0_AURMS</name>
<dbReference type="BioCyc" id="AURANTIMONAS:SI859A1_01189-MONOMER"/>
<dbReference type="AlphaFoldDB" id="Q1YJD0"/>
<dbReference type="InterPro" id="IPR025877">
    <property type="entry name" value="MobA-like_NTP_Trfase"/>
</dbReference>
<keyword evidence="4" id="KW-1185">Reference proteome</keyword>
<dbReference type="GO" id="GO:0016779">
    <property type="term" value="F:nucleotidyltransferase activity"/>
    <property type="evidence" value="ECO:0007669"/>
    <property type="project" value="UniProtKB-ARBA"/>
</dbReference>
<dbReference type="HOGENOM" id="CLU_061980_4_0_5"/>
<evidence type="ECO:0000313" key="4">
    <source>
        <dbReference type="Proteomes" id="UP000000321"/>
    </source>
</evidence>
<feature type="domain" description="MobA-like NTP transferase" evidence="2">
    <location>
        <begin position="11"/>
        <end position="174"/>
    </location>
</feature>
<dbReference type="PANTHER" id="PTHR43777">
    <property type="entry name" value="MOLYBDENUM COFACTOR CYTIDYLYLTRANSFERASE"/>
    <property type="match status" value="1"/>
</dbReference>
<accession>Q1YJD0</accession>
<proteinExistence type="predicted"/>
<dbReference type="Pfam" id="PF12804">
    <property type="entry name" value="NTP_transf_3"/>
    <property type="match status" value="1"/>
</dbReference>
<dbReference type="Proteomes" id="UP000000321">
    <property type="component" value="Unassembled WGS sequence"/>
</dbReference>
<dbReference type="CDD" id="cd04182">
    <property type="entry name" value="GT_2_like_f"/>
    <property type="match status" value="1"/>
</dbReference>
<evidence type="ECO:0000256" key="1">
    <source>
        <dbReference type="ARBA" id="ARBA00022842"/>
    </source>
</evidence>
<protein>
    <submittedName>
        <fullName evidence="3">Putative molybdenum binding protein</fullName>
    </submittedName>
</protein>
<organism evidence="3 4">
    <name type="scientific">Aurantimonas manganoxydans (strain ATCC BAA-1229 / DSM 21871 / SI85-9A1)</name>
    <dbReference type="NCBI Taxonomy" id="287752"/>
    <lineage>
        <taxon>Bacteria</taxon>
        <taxon>Pseudomonadati</taxon>
        <taxon>Pseudomonadota</taxon>
        <taxon>Alphaproteobacteria</taxon>
        <taxon>Hyphomicrobiales</taxon>
        <taxon>Aurantimonadaceae</taxon>
        <taxon>Aurantimonas</taxon>
    </lineage>
</organism>